<dbReference type="SMART" id="SM00060">
    <property type="entry name" value="FN3"/>
    <property type="match status" value="1"/>
</dbReference>
<dbReference type="PANTHER" id="PTHR31594:SF11">
    <property type="entry name" value="NEOVERRUCOTOXIN SUBUNIT ALPHA-LIKE ISOFORM X1-RELATED"/>
    <property type="match status" value="1"/>
</dbReference>
<dbReference type="Proteomes" id="UP001230051">
    <property type="component" value="Unassembled WGS sequence"/>
</dbReference>
<dbReference type="EMBL" id="JAGXEW010000031">
    <property type="protein sequence ID" value="KAK1155445.1"/>
    <property type="molecule type" value="Genomic_DNA"/>
</dbReference>
<organism evidence="2 3">
    <name type="scientific">Acipenser oxyrinchus oxyrinchus</name>
    <dbReference type="NCBI Taxonomy" id="40147"/>
    <lineage>
        <taxon>Eukaryota</taxon>
        <taxon>Metazoa</taxon>
        <taxon>Chordata</taxon>
        <taxon>Craniata</taxon>
        <taxon>Vertebrata</taxon>
        <taxon>Euteleostomi</taxon>
        <taxon>Actinopterygii</taxon>
        <taxon>Chondrostei</taxon>
        <taxon>Acipenseriformes</taxon>
        <taxon>Acipenseridae</taxon>
        <taxon>Acipenser</taxon>
    </lineage>
</organism>
<dbReference type="Pfam" id="PF21109">
    <property type="entry name" value="Stonustoxin_helical"/>
    <property type="match status" value="1"/>
</dbReference>
<gene>
    <name evidence="2" type="ORF">AOXY_G27292</name>
</gene>
<evidence type="ECO:0000259" key="1">
    <source>
        <dbReference type="PROSITE" id="PS50853"/>
    </source>
</evidence>
<dbReference type="SUPFAM" id="SSF49265">
    <property type="entry name" value="Fibronectin type III"/>
    <property type="match status" value="1"/>
</dbReference>
<dbReference type="Pfam" id="PF24674">
    <property type="entry name" value="MACPF_SNTX"/>
    <property type="match status" value="1"/>
</dbReference>
<evidence type="ECO:0000313" key="2">
    <source>
        <dbReference type="EMBL" id="KAK1155445.1"/>
    </source>
</evidence>
<dbReference type="Pfam" id="PF18078">
    <property type="entry name" value="Thioredoxin_11"/>
    <property type="match status" value="1"/>
</dbReference>
<accession>A0AAD8FSA0</accession>
<dbReference type="CDD" id="cd00063">
    <property type="entry name" value="FN3"/>
    <property type="match status" value="1"/>
</dbReference>
<dbReference type="Gene3D" id="2.60.40.10">
    <property type="entry name" value="Immunoglobulins"/>
    <property type="match status" value="1"/>
</dbReference>
<dbReference type="InterPro" id="IPR003961">
    <property type="entry name" value="FN3_dom"/>
</dbReference>
<keyword evidence="3" id="KW-1185">Reference proteome</keyword>
<evidence type="ECO:0000313" key="3">
    <source>
        <dbReference type="Proteomes" id="UP001230051"/>
    </source>
</evidence>
<proteinExistence type="predicted"/>
<dbReference type="PROSITE" id="PS50853">
    <property type="entry name" value="FN3"/>
    <property type="match status" value="1"/>
</dbReference>
<protein>
    <submittedName>
        <fullName evidence="2">Stonustoxin subunit beta-like</fullName>
    </submittedName>
</protein>
<comment type="caution">
    <text evidence="2">The sequence shown here is derived from an EMBL/GenBank/DDBJ whole genome shotgun (WGS) entry which is preliminary data.</text>
</comment>
<dbReference type="AlphaFoldDB" id="A0AAD8FSA0"/>
<dbReference type="InterPro" id="IPR056072">
    <property type="entry name" value="SNTX_MACPF/CDC-like_dom"/>
</dbReference>
<dbReference type="InterPro" id="IPR040581">
    <property type="entry name" value="Thioredoxin_11"/>
</dbReference>
<dbReference type="Pfam" id="PF00041">
    <property type="entry name" value="fn3"/>
    <property type="match status" value="1"/>
</dbReference>
<dbReference type="InterPro" id="IPR036116">
    <property type="entry name" value="FN3_sf"/>
</dbReference>
<sequence>MDSPIEMAALGRALFPGMLYDCRNDSFIPGVTLWDSKALKNDLSIYEKPSSDFKISTSDSFRDKSNLLDVSASLKASFLGGLIEVGGSAKYMKNDISSTRQCRVTMKYSKTVRYEQLTMSQLGKITYPQVFEQKTATHVITGVLYGAQAFLVFDQSASKDESKQDIEGTLQVMVKKIPLLSIEGKGALKLTDEEKETADKFNCTFHGDFDIKQNPTTFLEAINVYKTLPELLGEKGEKAVPVRVSLYPLIKLDSKAAQLVREISVGLVSQVEAVLELLKKFSMRVNDLIGDSLLDRFEDLKDKLVEFQDRFLQYKAVFEKAVSRVLPDIRGGEKEEQALFDILQHYNNISPFTNSKMDKWLDEKECEVKVLRLYTDEVKDVPIMTTWELNEVLFHPKIETVVCFTFTSLQYEEPYLSTLTQCLESEEFKKLDNSNFVPNVPKVESQPWFTSPELSDTMRKNLQLFRGCSEANKDQKETRFIVISVSDASCPGSSIRLYRRGKIVDPQFQPSAPGKPLVERVGPSSVRVRWEKPAAVEGGLSVPQYRVEYKNSKQALWSSQLTEGDETVFTVEGMEFSESYRVRVYSVFAEGTLSAASEETAGRF</sequence>
<dbReference type="InterPro" id="IPR048997">
    <property type="entry name" value="Stonustoxin-like_helical"/>
</dbReference>
<dbReference type="InterPro" id="IPR052090">
    <property type="entry name" value="Cytolytic_pore-forming_toxin"/>
</dbReference>
<reference evidence="2" key="1">
    <citation type="submission" date="2022-02" db="EMBL/GenBank/DDBJ databases">
        <title>Atlantic sturgeon de novo genome assembly.</title>
        <authorList>
            <person name="Stock M."/>
            <person name="Klopp C."/>
            <person name="Guiguen Y."/>
            <person name="Cabau C."/>
            <person name="Parinello H."/>
            <person name="Santidrian Yebra-Pimentel E."/>
            <person name="Kuhl H."/>
            <person name="Dirks R.P."/>
            <person name="Guessner J."/>
            <person name="Wuertz S."/>
            <person name="Du K."/>
            <person name="Schartl M."/>
        </authorList>
    </citation>
    <scope>NUCLEOTIDE SEQUENCE</scope>
    <source>
        <strain evidence="2">STURGEONOMICS-FGT-2020</strain>
        <tissue evidence="2">Whole blood</tissue>
    </source>
</reference>
<name>A0AAD8FSA0_ACIOX</name>
<feature type="domain" description="Fibronectin type-III" evidence="1">
    <location>
        <begin position="512"/>
        <end position="604"/>
    </location>
</feature>
<dbReference type="InterPro" id="IPR013783">
    <property type="entry name" value="Ig-like_fold"/>
</dbReference>
<dbReference type="PANTHER" id="PTHR31594">
    <property type="entry name" value="AIG1-TYPE G DOMAIN-CONTAINING PROTEIN"/>
    <property type="match status" value="1"/>
</dbReference>